<evidence type="ECO:0000313" key="2">
    <source>
        <dbReference type="EMBL" id="GIF06936.1"/>
    </source>
</evidence>
<name>A0A919TL98_9ACTN</name>
<dbReference type="InterPro" id="IPR025164">
    <property type="entry name" value="Toastrack_DUF4097"/>
</dbReference>
<evidence type="ECO:0000259" key="1">
    <source>
        <dbReference type="Pfam" id="PF13349"/>
    </source>
</evidence>
<dbReference type="AlphaFoldDB" id="A0A919TL98"/>
<sequence length="284" mass="29671">MPKFDTPASIFVNIEFGVGNVRIAASDRTDTVVDVRPTNESDESDVRAAADLRVEYANGRLDITGPKRLLDFSKKSRSADVTIELPTDSRLDLHLVAGEVRTTGRLGECKVKTTGNVQLEQTGPLRLHTGAGNITADSVRGDADISTGTGKVQVGDVDGAVQVRNSNGDTTVDAATGEVRVRNANGDIEIERLGAGADVKTSNGGIRLGELVHGSVTLGTATGDLDIGIAAGTAAWLEVTTGYGHVRNLLEQGGEPAATEQSVEVRGRTAFGDITIHRSSVGKA</sequence>
<keyword evidence="3" id="KW-1185">Reference proteome</keyword>
<dbReference type="RefSeq" id="WP_203682356.1">
    <property type="nucleotide sequence ID" value="NZ_BOMW01000043.1"/>
</dbReference>
<organism evidence="2 3">
    <name type="scientific">Actinoplanes siamensis</name>
    <dbReference type="NCBI Taxonomy" id="1223317"/>
    <lineage>
        <taxon>Bacteria</taxon>
        <taxon>Bacillati</taxon>
        <taxon>Actinomycetota</taxon>
        <taxon>Actinomycetes</taxon>
        <taxon>Micromonosporales</taxon>
        <taxon>Micromonosporaceae</taxon>
        <taxon>Actinoplanes</taxon>
    </lineage>
</organism>
<protein>
    <recommendedName>
        <fullName evidence="1">DUF4097 domain-containing protein</fullName>
    </recommendedName>
</protein>
<comment type="caution">
    <text evidence="2">The sequence shown here is derived from an EMBL/GenBank/DDBJ whole genome shotgun (WGS) entry which is preliminary data.</text>
</comment>
<evidence type="ECO:0000313" key="3">
    <source>
        <dbReference type="Proteomes" id="UP000629619"/>
    </source>
</evidence>
<dbReference type="Pfam" id="PF13349">
    <property type="entry name" value="DUF4097"/>
    <property type="match status" value="1"/>
</dbReference>
<reference evidence="2" key="1">
    <citation type="submission" date="2021-01" db="EMBL/GenBank/DDBJ databases">
        <title>Whole genome shotgun sequence of Actinoplanes siamensis NBRC 109076.</title>
        <authorList>
            <person name="Komaki H."/>
            <person name="Tamura T."/>
        </authorList>
    </citation>
    <scope>NUCLEOTIDE SEQUENCE</scope>
    <source>
        <strain evidence="2">NBRC 109076</strain>
    </source>
</reference>
<gene>
    <name evidence="2" type="ORF">Asi03nite_44740</name>
</gene>
<accession>A0A919TL98</accession>
<dbReference type="EMBL" id="BOMW01000043">
    <property type="protein sequence ID" value="GIF06936.1"/>
    <property type="molecule type" value="Genomic_DNA"/>
</dbReference>
<dbReference type="Proteomes" id="UP000629619">
    <property type="component" value="Unassembled WGS sequence"/>
</dbReference>
<feature type="domain" description="DUF4097" evidence="1">
    <location>
        <begin position="14"/>
        <end position="276"/>
    </location>
</feature>
<proteinExistence type="predicted"/>